<protein>
    <submittedName>
        <fullName evidence="4">MBL fold metallo-hydrolase</fullName>
    </submittedName>
</protein>
<dbReference type="PANTHER" id="PTHR43084:SF1">
    <property type="entry name" value="PERSULFIDE DIOXYGENASE ETHE1, MITOCHONDRIAL"/>
    <property type="match status" value="1"/>
</dbReference>
<dbReference type="SUPFAM" id="SSF52821">
    <property type="entry name" value="Rhodanese/Cell cycle control phosphatase"/>
    <property type="match status" value="1"/>
</dbReference>
<dbReference type="GO" id="GO:0046872">
    <property type="term" value="F:metal ion binding"/>
    <property type="evidence" value="ECO:0007669"/>
    <property type="project" value="UniProtKB-KW"/>
</dbReference>
<dbReference type="InterPro" id="IPR036873">
    <property type="entry name" value="Rhodanese-like_dom_sf"/>
</dbReference>
<dbReference type="SUPFAM" id="SSF56281">
    <property type="entry name" value="Metallo-hydrolase/oxidoreductase"/>
    <property type="match status" value="1"/>
</dbReference>
<dbReference type="GO" id="GO:0070813">
    <property type="term" value="P:hydrogen sulfide metabolic process"/>
    <property type="evidence" value="ECO:0007669"/>
    <property type="project" value="TreeGrafter"/>
</dbReference>
<dbReference type="CDD" id="cd07724">
    <property type="entry name" value="POD-like_MBL-fold"/>
    <property type="match status" value="1"/>
</dbReference>
<keyword evidence="5" id="KW-1185">Reference proteome</keyword>
<dbReference type="InterPro" id="IPR051682">
    <property type="entry name" value="Mito_Persulfide_Diox"/>
</dbReference>
<evidence type="ECO:0000313" key="4">
    <source>
        <dbReference type="EMBL" id="MBX0323043.1"/>
    </source>
</evidence>
<dbReference type="GO" id="GO:0050313">
    <property type="term" value="F:sulfur dioxygenase activity"/>
    <property type="evidence" value="ECO:0007669"/>
    <property type="project" value="InterPro"/>
</dbReference>
<evidence type="ECO:0000259" key="3">
    <source>
        <dbReference type="PROSITE" id="PS50206"/>
    </source>
</evidence>
<evidence type="ECO:0000313" key="5">
    <source>
        <dbReference type="Proteomes" id="UP001430377"/>
    </source>
</evidence>
<dbReference type="SMART" id="SM00849">
    <property type="entry name" value="Lactamase_B"/>
    <property type="match status" value="1"/>
</dbReference>
<dbReference type="PROSITE" id="PS50206">
    <property type="entry name" value="RHODANESE_3"/>
    <property type="match status" value="1"/>
</dbReference>
<dbReference type="AlphaFoldDB" id="A0AAW4PPX5"/>
<sequence>MSDKPFTIPDDVATIAPSDLYDRLEAGESMSVLDTRAPAEVDDWRIDGDSVAFANVPYYEFLDGVTDSTLESLPDARPMYTVCAKGESSKFVADVLDEAGVDDVVAVEDGMEGWETVLSATELSADTDATVVQFHRPSSGCLSYLVVDGDEALVVDPLHAFTEEYLEAAESYGAELVAAVDTHVHADHVSGVRDLAREHGVQALVPEPAEARGIDYDLSYDTVADGETLTVGDVGVEAVHTPGHTSGMTSYLVDDAVLLTGDGLFVESVARPDLEGGDEGAPEAAGRLYDTLHDRVLSLPDETLVAPGHVSDAAERADDGSYTDALGDVAEAMDALDYDRASFVEFVLSDMPPRPDNYEDIIATNLGERTVDDESAAELERGPNNCAATTDAMTGN</sequence>
<dbReference type="Gene3D" id="3.40.250.10">
    <property type="entry name" value="Rhodanese-like domain"/>
    <property type="match status" value="1"/>
</dbReference>
<dbReference type="Pfam" id="PF00753">
    <property type="entry name" value="Lactamase_B"/>
    <property type="match status" value="1"/>
</dbReference>
<dbReference type="GO" id="GO:0006749">
    <property type="term" value="P:glutathione metabolic process"/>
    <property type="evidence" value="ECO:0007669"/>
    <property type="project" value="InterPro"/>
</dbReference>
<feature type="domain" description="Rhodanese" evidence="3">
    <location>
        <begin position="26"/>
        <end position="116"/>
    </location>
</feature>
<name>A0AAW4PPX5_9EURY</name>
<dbReference type="InterPro" id="IPR001279">
    <property type="entry name" value="Metallo-B-lactamas"/>
</dbReference>
<dbReference type="EMBL" id="RKLR01000003">
    <property type="protein sequence ID" value="MBX0323043.1"/>
    <property type="molecule type" value="Genomic_DNA"/>
</dbReference>
<dbReference type="InterPro" id="IPR001763">
    <property type="entry name" value="Rhodanese-like_dom"/>
</dbReference>
<gene>
    <name evidence="4" type="ORF">EGH21_08395</name>
</gene>
<dbReference type="InterPro" id="IPR044528">
    <property type="entry name" value="POD-like_MBL-fold"/>
</dbReference>
<accession>A0AAW4PPX5</accession>
<dbReference type="RefSeq" id="WP_220618026.1">
    <property type="nucleotide sequence ID" value="NZ_RKLR01000003.1"/>
</dbReference>
<dbReference type="Gene3D" id="3.60.15.10">
    <property type="entry name" value="Ribonuclease Z/Hydroxyacylglutathione hydrolase-like"/>
    <property type="match status" value="1"/>
</dbReference>
<dbReference type="Pfam" id="PF00581">
    <property type="entry name" value="Rhodanese"/>
    <property type="match status" value="1"/>
</dbReference>
<reference evidence="4 5" key="1">
    <citation type="submission" date="2021-06" db="EMBL/GenBank/DDBJ databases">
        <title>Halomicroarcula sp. a new haloarchaeum isolated from saline soil.</title>
        <authorList>
            <person name="Duran-Viseras A."/>
            <person name="Sanchez-Porro C."/>
            <person name="Ventosa A."/>
        </authorList>
    </citation>
    <scope>NUCLEOTIDE SEQUENCE [LARGE SCALE GENOMIC DNA]</scope>
    <source>
        <strain evidence="4 5">F13</strain>
    </source>
</reference>
<dbReference type="SMART" id="SM00450">
    <property type="entry name" value="RHOD"/>
    <property type="match status" value="1"/>
</dbReference>
<dbReference type="InterPro" id="IPR036866">
    <property type="entry name" value="RibonucZ/Hydroxyglut_hydro"/>
</dbReference>
<comment type="caution">
    <text evidence="4">The sequence shown here is derived from an EMBL/GenBank/DDBJ whole genome shotgun (WGS) entry which is preliminary data.</text>
</comment>
<evidence type="ECO:0000256" key="2">
    <source>
        <dbReference type="SAM" id="MobiDB-lite"/>
    </source>
</evidence>
<feature type="region of interest" description="Disordered" evidence="2">
    <location>
        <begin position="374"/>
        <end position="396"/>
    </location>
</feature>
<dbReference type="PANTHER" id="PTHR43084">
    <property type="entry name" value="PERSULFIDE DIOXYGENASE ETHE1"/>
    <property type="match status" value="1"/>
</dbReference>
<keyword evidence="1" id="KW-0479">Metal-binding</keyword>
<dbReference type="Proteomes" id="UP001430377">
    <property type="component" value="Unassembled WGS sequence"/>
</dbReference>
<proteinExistence type="predicted"/>
<evidence type="ECO:0000256" key="1">
    <source>
        <dbReference type="ARBA" id="ARBA00022723"/>
    </source>
</evidence>
<organism evidence="4 5">
    <name type="scientific">Haloarcula rubra</name>
    <dbReference type="NCBI Taxonomy" id="2487747"/>
    <lineage>
        <taxon>Archaea</taxon>
        <taxon>Methanobacteriati</taxon>
        <taxon>Methanobacteriota</taxon>
        <taxon>Stenosarchaea group</taxon>
        <taxon>Halobacteria</taxon>
        <taxon>Halobacteriales</taxon>
        <taxon>Haloarculaceae</taxon>
        <taxon>Haloarcula</taxon>
    </lineage>
</organism>
<feature type="compositionally biased region" description="Polar residues" evidence="2">
    <location>
        <begin position="386"/>
        <end position="396"/>
    </location>
</feature>